<dbReference type="Pfam" id="PF13812">
    <property type="entry name" value="PPR_3"/>
    <property type="match status" value="1"/>
</dbReference>
<evidence type="ECO:0000313" key="5">
    <source>
        <dbReference type="Proteomes" id="UP000694864"/>
    </source>
</evidence>
<evidence type="ECO:0000313" key="6">
    <source>
        <dbReference type="RefSeq" id="XP_019096358.1"/>
    </source>
</evidence>
<protein>
    <submittedName>
        <fullName evidence="6">Pentatricopeptide repeat-containing protein At1g28020</fullName>
    </submittedName>
</protein>
<keyword evidence="5" id="KW-1185">Reference proteome</keyword>
<keyword evidence="2" id="KW-0677">Repeat</keyword>
<proteinExistence type="inferred from homology"/>
<keyword evidence="4" id="KW-1133">Transmembrane helix</keyword>
<evidence type="ECO:0000256" key="2">
    <source>
        <dbReference type="ARBA" id="ARBA00022737"/>
    </source>
</evidence>
<feature type="transmembrane region" description="Helical" evidence="4">
    <location>
        <begin position="691"/>
        <end position="711"/>
    </location>
</feature>
<gene>
    <name evidence="6" type="primary">LOC104767451</name>
</gene>
<dbReference type="GeneID" id="104767451"/>
<sequence length="736" mass="85549">MSVARNLQQHAKRLIAHTSRPRFFCTYRNGTLSSSATNQTLQSRIEAALDQKAAITTVLEQWRQQQGNQLNPSLVRGVFEKLHDSKRYSQALEVSNWMVNNKICNHLPEDLAVRFHLIENVLGLEEAEKFFKSIPENLKGESIYTALLKSYAKSGEKSLSKAEYTFKMMRKLGMLLRPSPYNSMVSLYSSLRNRVKVDVILQEMKENNIELDSLTVNNALRVYAAVSDVATMDKFLADWNETTTLEWLTTLDMAKSYEGLMRLYGEAGEREDVYRIWDLYKKTRNKSNEGFRALIGSLLKLDDINGAEEIYYNEWECSGLEFDLRVPTMLISGYRAKGMVKKADNLLYKTMKNKRLAKPINPLIEDWLKNRNQVKPSNLRDLIKNLCDSNQLSKALEVSSLLCDRKSFNVFPEDYVTRLHLCEKVLGLEEAEKFFERSIPGNMKDYSVYNTLLTSYTTSDKRLEKAEGVFEKMRELGFLSILSPYNSMISLYIQLGKQGRAKNLLRVMKEKNIEHDSVTMNNVLRMYAGEDDVKTMETYKREWVDDDEQTKLEMRTTGEMAKAYERAGLLLKAMEITRSKREVQRLWNEYRKKAKEEVERDTLRPWVKREKIKNEEYRNVIRSLLKLGDVQGAEAIYGEWEPQGPEFDNGIPCLLISRYYEEDDEAKAKEVEYSSRQKRRRMQFKLFKEDLIGYAAGVVVSTVPTIVVLFFLHHPDYFFKFILSTVLFALLNYLTA</sequence>
<dbReference type="Gene3D" id="1.25.40.10">
    <property type="entry name" value="Tetratricopeptide repeat domain"/>
    <property type="match status" value="3"/>
</dbReference>
<reference evidence="5" key="1">
    <citation type="journal article" date="2014" name="Nat. Commun.">
        <title>The emerging biofuel crop Camelina sativa retains a highly undifferentiated hexaploid genome structure.</title>
        <authorList>
            <person name="Kagale S."/>
            <person name="Koh C."/>
            <person name="Nixon J."/>
            <person name="Bollina V."/>
            <person name="Clarke W.E."/>
            <person name="Tuteja R."/>
            <person name="Spillane C."/>
            <person name="Robinson S.J."/>
            <person name="Links M.G."/>
            <person name="Clarke C."/>
            <person name="Higgins E.E."/>
            <person name="Huebert T."/>
            <person name="Sharpe A.G."/>
            <person name="Parkin I.A."/>
        </authorList>
    </citation>
    <scope>NUCLEOTIDE SEQUENCE [LARGE SCALE GENOMIC DNA]</scope>
    <source>
        <strain evidence="5">cv. DH55</strain>
    </source>
</reference>
<dbReference type="PANTHER" id="PTHR45717:SF30">
    <property type="entry name" value="PENTATRICOPEPTIDE REPEAT (PPR) SUPERFAMILY PROTEIN"/>
    <property type="match status" value="1"/>
</dbReference>
<dbReference type="NCBIfam" id="TIGR00756">
    <property type="entry name" value="PPR"/>
    <property type="match status" value="1"/>
</dbReference>
<dbReference type="Pfam" id="PF01535">
    <property type="entry name" value="PPR"/>
    <property type="match status" value="2"/>
</dbReference>
<feature type="repeat" description="PPR" evidence="3">
    <location>
        <begin position="140"/>
        <end position="176"/>
    </location>
</feature>
<evidence type="ECO:0000256" key="1">
    <source>
        <dbReference type="ARBA" id="ARBA00007626"/>
    </source>
</evidence>
<dbReference type="InterPro" id="IPR002885">
    <property type="entry name" value="PPR_rpt"/>
</dbReference>
<feature type="transmembrane region" description="Helical" evidence="4">
    <location>
        <begin position="717"/>
        <end position="735"/>
    </location>
</feature>
<organism evidence="5 6">
    <name type="scientific">Camelina sativa</name>
    <name type="common">False flax</name>
    <name type="synonym">Myagrum sativum</name>
    <dbReference type="NCBI Taxonomy" id="90675"/>
    <lineage>
        <taxon>Eukaryota</taxon>
        <taxon>Viridiplantae</taxon>
        <taxon>Streptophyta</taxon>
        <taxon>Embryophyta</taxon>
        <taxon>Tracheophyta</taxon>
        <taxon>Spermatophyta</taxon>
        <taxon>Magnoliopsida</taxon>
        <taxon>eudicotyledons</taxon>
        <taxon>Gunneridae</taxon>
        <taxon>Pentapetalae</taxon>
        <taxon>rosids</taxon>
        <taxon>malvids</taxon>
        <taxon>Brassicales</taxon>
        <taxon>Brassicaceae</taxon>
        <taxon>Camelineae</taxon>
        <taxon>Camelina</taxon>
    </lineage>
</organism>
<comment type="similarity">
    <text evidence="1">Belongs to the PPR family. P subfamily.</text>
</comment>
<accession>A0ABM1RBH0</accession>
<evidence type="ECO:0000256" key="4">
    <source>
        <dbReference type="SAM" id="Phobius"/>
    </source>
</evidence>
<dbReference type="InterPro" id="IPR011990">
    <property type="entry name" value="TPR-like_helical_dom_sf"/>
</dbReference>
<dbReference type="PANTHER" id="PTHR45717">
    <property type="entry name" value="OS12G0527900 PROTEIN"/>
    <property type="match status" value="1"/>
</dbReference>
<keyword evidence="4" id="KW-0812">Transmembrane</keyword>
<evidence type="ECO:0000256" key="3">
    <source>
        <dbReference type="PROSITE-ProRule" id="PRU00708"/>
    </source>
</evidence>
<dbReference type="PROSITE" id="PS51375">
    <property type="entry name" value="PPR"/>
    <property type="match status" value="2"/>
</dbReference>
<dbReference type="RefSeq" id="XP_019096358.1">
    <property type="nucleotide sequence ID" value="XM_019240813.1"/>
</dbReference>
<name>A0ABM1RBH0_CAMSA</name>
<keyword evidence="4" id="KW-0472">Membrane</keyword>
<feature type="repeat" description="PPR" evidence="3">
    <location>
        <begin position="445"/>
        <end position="480"/>
    </location>
</feature>
<dbReference type="Proteomes" id="UP000694864">
    <property type="component" value="Chromosome 19"/>
</dbReference>
<reference evidence="6" key="2">
    <citation type="submission" date="2025-08" db="UniProtKB">
        <authorList>
            <consortium name="RefSeq"/>
        </authorList>
    </citation>
    <scope>IDENTIFICATION</scope>
    <source>
        <tissue evidence="6">Leaf</tissue>
    </source>
</reference>